<dbReference type="InterPro" id="IPR007865">
    <property type="entry name" value="Aminopep_P_N"/>
</dbReference>
<dbReference type="EMBL" id="UINC01025564">
    <property type="protein sequence ID" value="SVB01363.1"/>
    <property type="molecule type" value="Genomic_DNA"/>
</dbReference>
<dbReference type="InterPro" id="IPR001131">
    <property type="entry name" value="Peptidase_M24B_aminopep-P_CS"/>
</dbReference>
<sequence length="385" mass="42312">MAELAFSASEYLGRQLQFLNQIPSDSLVLIPTNSVAYRSNDTTFPFRANSYLLYLCGWNNPEAVFMAHHDADSWVTTLFVQPRDTKAEIWTGRRVGVEDAASEWPVDESQSMSDLEDIVAARLDACKQAYLIQGVNPTLDEMVSSAVDTDSADPTPILDEMRVRKSNNEIQLMHKSADIASEAHIEAMRATYSGIGEWQLQAVIEGYFTSNKSQWSYPSIIGGGDNATILHYNVNSADISDGELVLVDAGCEVEGYASDITRTWPVNGKFNDAQREIYELVLKAQIAGIEACQAGFPWSAIHHATSDVLAQGLIDLGILDCSLEEALGENFDGPYRNYFMHGTGHMLGLDVHDVGGGRQGDEGPERELEPGMVLTVEPGLYFGAW</sequence>
<evidence type="ECO:0000256" key="3">
    <source>
        <dbReference type="ARBA" id="ARBA00022723"/>
    </source>
</evidence>
<dbReference type="SUPFAM" id="SSF53092">
    <property type="entry name" value="Creatinase/prolidase N-terminal domain"/>
    <property type="match status" value="1"/>
</dbReference>
<keyword evidence="3" id="KW-0479">Metal-binding</keyword>
<comment type="cofactor">
    <cofactor evidence="1">
        <name>Mn(2+)</name>
        <dbReference type="ChEBI" id="CHEBI:29035"/>
    </cofactor>
</comment>
<feature type="domain" description="Aminopeptidase P N-terminal" evidence="6">
    <location>
        <begin position="6"/>
        <end position="140"/>
    </location>
</feature>
<dbReference type="InterPro" id="IPR000994">
    <property type="entry name" value="Pept_M24"/>
</dbReference>
<dbReference type="InterPro" id="IPR029149">
    <property type="entry name" value="Creatin/AminoP/Spt16_N"/>
</dbReference>
<keyword evidence="5" id="KW-0464">Manganese</keyword>
<dbReference type="PROSITE" id="PS00491">
    <property type="entry name" value="PROLINE_PEPTIDASE"/>
    <property type="match status" value="1"/>
</dbReference>
<dbReference type="Pfam" id="PF05195">
    <property type="entry name" value="AMP_N"/>
    <property type="match status" value="1"/>
</dbReference>
<dbReference type="InterPro" id="IPR052433">
    <property type="entry name" value="X-Pro_dipept-like"/>
</dbReference>
<dbReference type="Gene3D" id="3.90.230.10">
    <property type="entry name" value="Creatinase/methionine aminopeptidase superfamily"/>
    <property type="match status" value="1"/>
</dbReference>
<dbReference type="Gene3D" id="3.40.350.10">
    <property type="entry name" value="Creatinase/prolidase N-terminal domain"/>
    <property type="match status" value="1"/>
</dbReference>
<reference evidence="7" key="1">
    <citation type="submission" date="2018-05" db="EMBL/GenBank/DDBJ databases">
        <authorList>
            <person name="Lanie J.A."/>
            <person name="Ng W.-L."/>
            <person name="Kazmierczak K.M."/>
            <person name="Andrzejewski T.M."/>
            <person name="Davidsen T.M."/>
            <person name="Wayne K.J."/>
            <person name="Tettelin H."/>
            <person name="Glass J.I."/>
            <person name="Rusch D."/>
            <person name="Podicherti R."/>
            <person name="Tsui H.-C.T."/>
            <person name="Winkler M.E."/>
        </authorList>
    </citation>
    <scope>NUCLEOTIDE SEQUENCE</scope>
</reference>
<evidence type="ECO:0000256" key="4">
    <source>
        <dbReference type="ARBA" id="ARBA00022801"/>
    </source>
</evidence>
<name>A0A382AK42_9ZZZZ</name>
<evidence type="ECO:0000256" key="2">
    <source>
        <dbReference type="ARBA" id="ARBA00008766"/>
    </source>
</evidence>
<evidence type="ECO:0000256" key="5">
    <source>
        <dbReference type="ARBA" id="ARBA00023211"/>
    </source>
</evidence>
<dbReference type="InterPro" id="IPR036005">
    <property type="entry name" value="Creatinase/aminopeptidase-like"/>
</dbReference>
<dbReference type="PANTHER" id="PTHR43226">
    <property type="entry name" value="XAA-PRO AMINOPEPTIDASE 3"/>
    <property type="match status" value="1"/>
</dbReference>
<dbReference type="PANTHER" id="PTHR43226:SF4">
    <property type="entry name" value="XAA-PRO AMINOPEPTIDASE 3"/>
    <property type="match status" value="1"/>
</dbReference>
<dbReference type="SMART" id="SM01011">
    <property type="entry name" value="AMP_N"/>
    <property type="match status" value="1"/>
</dbReference>
<dbReference type="SUPFAM" id="SSF55920">
    <property type="entry name" value="Creatinase/aminopeptidase"/>
    <property type="match status" value="1"/>
</dbReference>
<dbReference type="Pfam" id="PF00557">
    <property type="entry name" value="Peptidase_M24"/>
    <property type="match status" value="1"/>
</dbReference>
<evidence type="ECO:0000313" key="7">
    <source>
        <dbReference type="EMBL" id="SVB01363.1"/>
    </source>
</evidence>
<proteinExistence type="inferred from homology"/>
<gene>
    <name evidence="7" type="ORF">METZ01_LOCUS154217</name>
</gene>
<dbReference type="GO" id="GO:0006508">
    <property type="term" value="P:proteolysis"/>
    <property type="evidence" value="ECO:0007669"/>
    <property type="project" value="TreeGrafter"/>
</dbReference>
<feature type="non-terminal residue" evidence="7">
    <location>
        <position position="385"/>
    </location>
</feature>
<organism evidence="7">
    <name type="scientific">marine metagenome</name>
    <dbReference type="NCBI Taxonomy" id="408172"/>
    <lineage>
        <taxon>unclassified sequences</taxon>
        <taxon>metagenomes</taxon>
        <taxon>ecological metagenomes</taxon>
    </lineage>
</organism>
<accession>A0A382AK42</accession>
<dbReference type="GO" id="GO:0070006">
    <property type="term" value="F:metalloaminopeptidase activity"/>
    <property type="evidence" value="ECO:0007669"/>
    <property type="project" value="InterPro"/>
</dbReference>
<dbReference type="CDD" id="cd01087">
    <property type="entry name" value="Prolidase"/>
    <property type="match status" value="1"/>
</dbReference>
<protein>
    <recommendedName>
        <fullName evidence="6">Aminopeptidase P N-terminal domain-containing protein</fullName>
    </recommendedName>
</protein>
<dbReference type="GO" id="GO:0030145">
    <property type="term" value="F:manganese ion binding"/>
    <property type="evidence" value="ECO:0007669"/>
    <property type="project" value="InterPro"/>
</dbReference>
<dbReference type="AlphaFoldDB" id="A0A382AK42"/>
<evidence type="ECO:0000259" key="6">
    <source>
        <dbReference type="SMART" id="SM01011"/>
    </source>
</evidence>
<keyword evidence="4" id="KW-0378">Hydrolase</keyword>
<comment type="similarity">
    <text evidence="2">Belongs to the peptidase M24B family.</text>
</comment>
<evidence type="ECO:0000256" key="1">
    <source>
        <dbReference type="ARBA" id="ARBA00001936"/>
    </source>
</evidence>